<dbReference type="PROSITE" id="PS50059">
    <property type="entry name" value="FKBP_PPIASE"/>
    <property type="match status" value="1"/>
</dbReference>
<keyword evidence="6" id="KW-0472">Membrane</keyword>
<gene>
    <name evidence="8" type="ordered locus">Oter_1481</name>
</gene>
<proteinExistence type="inferred from homology"/>
<comment type="catalytic activity">
    <reaction evidence="1 4 5">
        <text>[protein]-peptidylproline (omega=180) = [protein]-peptidylproline (omega=0)</text>
        <dbReference type="Rhea" id="RHEA:16237"/>
        <dbReference type="Rhea" id="RHEA-COMP:10747"/>
        <dbReference type="Rhea" id="RHEA-COMP:10748"/>
        <dbReference type="ChEBI" id="CHEBI:83833"/>
        <dbReference type="ChEBI" id="CHEBI:83834"/>
        <dbReference type="EC" id="5.2.1.8"/>
    </reaction>
</comment>
<evidence type="ECO:0000259" key="7">
    <source>
        <dbReference type="PROSITE" id="PS50059"/>
    </source>
</evidence>
<dbReference type="InterPro" id="IPR001179">
    <property type="entry name" value="PPIase_FKBP_dom"/>
</dbReference>
<feature type="transmembrane region" description="Helical" evidence="6">
    <location>
        <begin position="6"/>
        <end position="27"/>
    </location>
</feature>
<keyword evidence="6" id="KW-0812">Transmembrane</keyword>
<dbReference type="InterPro" id="IPR044609">
    <property type="entry name" value="FKBP2/11"/>
</dbReference>
<dbReference type="InterPro" id="IPR046357">
    <property type="entry name" value="PPIase_dom_sf"/>
</dbReference>
<dbReference type="EC" id="5.2.1.8" evidence="5"/>
<keyword evidence="3 4" id="KW-0413">Isomerase</keyword>
<dbReference type="FunFam" id="3.10.50.40:FF:000006">
    <property type="entry name" value="Peptidyl-prolyl cis-trans isomerase"/>
    <property type="match status" value="1"/>
</dbReference>
<evidence type="ECO:0000256" key="6">
    <source>
        <dbReference type="SAM" id="Phobius"/>
    </source>
</evidence>
<keyword evidence="6" id="KW-1133">Transmembrane helix</keyword>
<dbReference type="Gene3D" id="3.10.50.40">
    <property type="match status" value="1"/>
</dbReference>
<feature type="domain" description="PPIase FKBP-type" evidence="7">
    <location>
        <begin position="89"/>
        <end position="177"/>
    </location>
</feature>
<evidence type="ECO:0000256" key="3">
    <source>
        <dbReference type="ARBA" id="ARBA00023235"/>
    </source>
</evidence>
<dbReference type="PANTHER" id="PTHR45779">
    <property type="entry name" value="PEPTIDYLPROLYL ISOMERASE"/>
    <property type="match status" value="1"/>
</dbReference>
<keyword evidence="9" id="KW-1185">Reference proteome</keyword>
<dbReference type="eggNOG" id="COG0545">
    <property type="taxonomic scope" value="Bacteria"/>
</dbReference>
<dbReference type="Proteomes" id="UP000007013">
    <property type="component" value="Chromosome"/>
</dbReference>
<dbReference type="PANTHER" id="PTHR45779:SF7">
    <property type="entry name" value="PEPTIDYLPROLYL ISOMERASE"/>
    <property type="match status" value="1"/>
</dbReference>
<dbReference type="KEGG" id="ote:Oter_1481"/>
<dbReference type="RefSeq" id="WP_012374303.1">
    <property type="nucleotide sequence ID" value="NC_010571.1"/>
</dbReference>
<dbReference type="OrthoDB" id="9814548at2"/>
<name>B1ZSS1_OPITP</name>
<dbReference type="EMBL" id="CP001032">
    <property type="protein sequence ID" value="ACB74765.1"/>
    <property type="molecule type" value="Genomic_DNA"/>
</dbReference>
<comment type="similarity">
    <text evidence="5">Belongs to the FKBP-type PPIase family.</text>
</comment>
<evidence type="ECO:0000256" key="4">
    <source>
        <dbReference type="PROSITE-ProRule" id="PRU00277"/>
    </source>
</evidence>
<sequence length="177" mass="19636">MRSFLYLALLGVVLVTIAIVVRSGLLLRKEPGQPINRAMRQALDQQGTPELPPADADVIRQRYPTATRTPSGLMFLVRAPGTGTTPQVGDQVIAHYDGRLLDGTPFDSSYRDNTPLTFRVGTGAVIKGWDEAFLTMRKGEKRTLIVPHWLAYGVNGRPPRIPPRATLVFEVELIDFR</sequence>
<evidence type="ECO:0000256" key="5">
    <source>
        <dbReference type="RuleBase" id="RU003915"/>
    </source>
</evidence>
<evidence type="ECO:0000313" key="9">
    <source>
        <dbReference type="Proteomes" id="UP000007013"/>
    </source>
</evidence>
<reference evidence="8 9" key="1">
    <citation type="journal article" date="2011" name="J. Bacteriol.">
        <title>Genome sequence of the verrucomicrobium Opitutus terrae PB90-1, an abundant inhabitant of rice paddy soil ecosystems.</title>
        <authorList>
            <person name="van Passel M.W."/>
            <person name="Kant R."/>
            <person name="Palva A."/>
            <person name="Copeland A."/>
            <person name="Lucas S."/>
            <person name="Lapidus A."/>
            <person name="Glavina del Rio T."/>
            <person name="Pitluck S."/>
            <person name="Goltsman E."/>
            <person name="Clum A."/>
            <person name="Sun H."/>
            <person name="Schmutz J."/>
            <person name="Larimer F.W."/>
            <person name="Land M.L."/>
            <person name="Hauser L."/>
            <person name="Kyrpides N."/>
            <person name="Mikhailova N."/>
            <person name="Richardson P.P."/>
            <person name="Janssen P.H."/>
            <person name="de Vos W.M."/>
            <person name="Smidt H."/>
        </authorList>
    </citation>
    <scope>NUCLEOTIDE SEQUENCE [LARGE SCALE GENOMIC DNA]</scope>
    <source>
        <strain evidence="9">DSM 11246 / JCM 15787 / PB90-1</strain>
    </source>
</reference>
<accession>B1ZSS1</accession>
<dbReference type="SUPFAM" id="SSF54534">
    <property type="entry name" value="FKBP-like"/>
    <property type="match status" value="1"/>
</dbReference>
<protein>
    <recommendedName>
        <fullName evidence="5">Peptidyl-prolyl cis-trans isomerase</fullName>
        <ecNumber evidence="5">5.2.1.8</ecNumber>
    </recommendedName>
</protein>
<dbReference type="AlphaFoldDB" id="B1ZSS1"/>
<keyword evidence="2 4" id="KW-0697">Rotamase</keyword>
<dbReference type="STRING" id="452637.Oter_1481"/>
<dbReference type="GO" id="GO:0003755">
    <property type="term" value="F:peptidyl-prolyl cis-trans isomerase activity"/>
    <property type="evidence" value="ECO:0007669"/>
    <property type="project" value="UniProtKB-UniRule"/>
</dbReference>
<dbReference type="Pfam" id="PF00254">
    <property type="entry name" value="FKBP_C"/>
    <property type="match status" value="1"/>
</dbReference>
<evidence type="ECO:0000256" key="2">
    <source>
        <dbReference type="ARBA" id="ARBA00023110"/>
    </source>
</evidence>
<evidence type="ECO:0000256" key="1">
    <source>
        <dbReference type="ARBA" id="ARBA00000971"/>
    </source>
</evidence>
<dbReference type="HOGENOM" id="CLU_013615_7_2_0"/>
<organism evidence="8 9">
    <name type="scientific">Opitutus terrae (strain DSM 11246 / JCM 15787 / PB90-1)</name>
    <dbReference type="NCBI Taxonomy" id="452637"/>
    <lineage>
        <taxon>Bacteria</taxon>
        <taxon>Pseudomonadati</taxon>
        <taxon>Verrucomicrobiota</taxon>
        <taxon>Opitutia</taxon>
        <taxon>Opitutales</taxon>
        <taxon>Opitutaceae</taxon>
        <taxon>Opitutus</taxon>
    </lineage>
</organism>
<evidence type="ECO:0000313" key="8">
    <source>
        <dbReference type="EMBL" id="ACB74765.1"/>
    </source>
</evidence>